<dbReference type="Pfam" id="PF13247">
    <property type="entry name" value="Fer4_11"/>
    <property type="match status" value="2"/>
</dbReference>
<gene>
    <name evidence="6" type="ORF">THC_1374</name>
</gene>
<keyword evidence="3" id="KW-0408">Iron</keyword>
<keyword evidence="7" id="KW-1185">Reference proteome</keyword>
<dbReference type="KEGG" id="cthi:THC_1374"/>
<evidence type="ECO:0000256" key="4">
    <source>
        <dbReference type="ARBA" id="ARBA00023014"/>
    </source>
</evidence>
<dbReference type="CDD" id="cd10551">
    <property type="entry name" value="PsrB"/>
    <property type="match status" value="1"/>
</dbReference>
<dbReference type="InterPro" id="IPR017900">
    <property type="entry name" value="4Fe4S_Fe_S_CS"/>
</dbReference>
<accession>A0A0U5AII9</accession>
<evidence type="ECO:0000259" key="5">
    <source>
        <dbReference type="PROSITE" id="PS51379"/>
    </source>
</evidence>
<keyword evidence="2" id="KW-0479">Metal-binding</keyword>
<dbReference type="PATRIC" id="fig|1653476.3.peg.1424"/>
<dbReference type="Proteomes" id="UP000068196">
    <property type="component" value="Chromosome"/>
</dbReference>
<name>A0A0U5AII9_9BACT</name>
<dbReference type="InterPro" id="IPR017896">
    <property type="entry name" value="4Fe4S_Fe-S-bd"/>
</dbReference>
<dbReference type="PROSITE" id="PS00198">
    <property type="entry name" value="4FE4S_FER_1"/>
    <property type="match status" value="1"/>
</dbReference>
<dbReference type="GO" id="GO:0051539">
    <property type="term" value="F:4 iron, 4 sulfur cluster binding"/>
    <property type="evidence" value="ECO:0007669"/>
    <property type="project" value="UniProtKB-KW"/>
</dbReference>
<proteinExistence type="predicted"/>
<keyword evidence="1" id="KW-0004">4Fe-4S</keyword>
<dbReference type="EMBL" id="AP014945">
    <property type="protein sequence ID" value="BAU23740.1"/>
    <property type="molecule type" value="Genomic_DNA"/>
</dbReference>
<evidence type="ECO:0000313" key="7">
    <source>
        <dbReference type="Proteomes" id="UP000068196"/>
    </source>
</evidence>
<reference evidence="6 7" key="1">
    <citation type="journal article" date="2016" name="Int. J. Syst. Evol. Microbiol.">
        <title>Caldimicrobium thiodismutans sp. nov., a sulfur-disproportionating bacterium isolated from a hot spring, and emended description of the genus Caldimicrobium.</title>
        <authorList>
            <person name="Kojima H."/>
            <person name="Umezawa K."/>
            <person name="Fukui M."/>
        </authorList>
    </citation>
    <scope>NUCLEOTIDE SEQUENCE [LARGE SCALE GENOMIC DNA]</scope>
    <source>
        <strain evidence="6 7">TF1</strain>
    </source>
</reference>
<dbReference type="STRING" id="1653476.THC_1374"/>
<evidence type="ECO:0000256" key="1">
    <source>
        <dbReference type="ARBA" id="ARBA00022485"/>
    </source>
</evidence>
<keyword evidence="4" id="KW-0411">Iron-sulfur</keyword>
<dbReference type="AlphaFoldDB" id="A0A0U5AII9"/>
<dbReference type="GO" id="GO:0046872">
    <property type="term" value="F:metal ion binding"/>
    <property type="evidence" value="ECO:0007669"/>
    <property type="project" value="UniProtKB-KW"/>
</dbReference>
<dbReference type="Gene3D" id="3.30.70.20">
    <property type="match status" value="2"/>
</dbReference>
<evidence type="ECO:0000256" key="3">
    <source>
        <dbReference type="ARBA" id="ARBA00023004"/>
    </source>
</evidence>
<dbReference type="RefSeq" id="WP_068515224.1">
    <property type="nucleotide sequence ID" value="NZ_AP014945.1"/>
</dbReference>
<dbReference type="PANTHER" id="PTHR43177">
    <property type="entry name" value="PROTEIN NRFC"/>
    <property type="match status" value="1"/>
</dbReference>
<feature type="domain" description="4Fe-4S ferredoxin-type" evidence="5">
    <location>
        <begin position="26"/>
        <end position="55"/>
    </location>
</feature>
<dbReference type="InterPro" id="IPR050954">
    <property type="entry name" value="ET_IronSulfur_Cluster-Binding"/>
</dbReference>
<dbReference type="PANTHER" id="PTHR43177:SF9">
    <property type="entry name" value="PROTEIN NRFC"/>
    <property type="match status" value="1"/>
</dbReference>
<reference evidence="7" key="2">
    <citation type="journal article" date="2016" name="Int. J. Syst. Evol. Microbiol.">
        <title>Caldimicrobium thiodismutans sp. nov., a sulfur-disproportionating bacterium isolated from a hot spring.</title>
        <authorList>
            <person name="Kojima H."/>
            <person name="Umezawa K."/>
            <person name="Fukui M."/>
        </authorList>
    </citation>
    <scope>NUCLEOTIDE SEQUENCE [LARGE SCALE GENOMIC DNA]</scope>
    <source>
        <strain evidence="7">TF1</strain>
    </source>
</reference>
<dbReference type="SUPFAM" id="SSF54862">
    <property type="entry name" value="4Fe-4S ferredoxins"/>
    <property type="match status" value="1"/>
</dbReference>
<evidence type="ECO:0000313" key="6">
    <source>
        <dbReference type="EMBL" id="BAU23740.1"/>
    </source>
</evidence>
<feature type="domain" description="4Fe-4S ferredoxin-type" evidence="5">
    <location>
        <begin position="109"/>
        <end position="138"/>
    </location>
</feature>
<dbReference type="PROSITE" id="PS51379">
    <property type="entry name" value="4FE4S_FER_2"/>
    <property type="match status" value="2"/>
</dbReference>
<sequence>MTEDILITMRRDLERVLKQKKEGFHWVMIIDLRKCVGCHACTVGCMAENVLPPGIMYRPVFDQTNGTYPKLKRVFIPRPCQQCDNPPCVPVCPVKGKATWKEKKGIGEGIVMINYNECIGCGKCVPACPYKVRALDLGEFHSQNAPFIPEYEKRPNFEYLRPWPRTKDEDPIGKARKCHFCYHRLVQGMLPMCVTTCIGRANYFGDLKDKESLVYKIYEENKNKLMTMIKVPDATPIYGKAEFGKSPTKPRVFYIPA</sequence>
<protein>
    <submittedName>
        <fullName evidence="6">(4Fe-4S)-binding protein</fullName>
    </submittedName>
</protein>
<organism evidence="6 7">
    <name type="scientific">Caldimicrobium thiodismutans</name>
    <dbReference type="NCBI Taxonomy" id="1653476"/>
    <lineage>
        <taxon>Bacteria</taxon>
        <taxon>Pseudomonadati</taxon>
        <taxon>Thermodesulfobacteriota</taxon>
        <taxon>Thermodesulfobacteria</taxon>
        <taxon>Thermodesulfobacteriales</taxon>
        <taxon>Thermodesulfobacteriaceae</taxon>
        <taxon>Caldimicrobium</taxon>
    </lineage>
</organism>
<evidence type="ECO:0000256" key="2">
    <source>
        <dbReference type="ARBA" id="ARBA00022723"/>
    </source>
</evidence>
<dbReference type="OrthoDB" id="9789030at2"/>